<keyword evidence="3" id="KW-1185">Reference proteome</keyword>
<dbReference type="AlphaFoldDB" id="A0A1I6FTZ6"/>
<dbReference type="Proteomes" id="UP000199534">
    <property type="component" value="Unassembled WGS sequence"/>
</dbReference>
<accession>A0A1I6FTZ6</accession>
<feature type="chain" id="PRO_5011561678" description="Lipocalin-like domain-containing protein" evidence="1">
    <location>
        <begin position="25"/>
        <end position="171"/>
    </location>
</feature>
<evidence type="ECO:0008006" key="4">
    <source>
        <dbReference type="Google" id="ProtNLM"/>
    </source>
</evidence>
<protein>
    <recommendedName>
        <fullName evidence="4">Lipocalin-like domain-containing protein</fullName>
    </recommendedName>
</protein>
<organism evidence="2 3">
    <name type="scientific">Robiginitalea myxolifaciens</name>
    <dbReference type="NCBI Taxonomy" id="400055"/>
    <lineage>
        <taxon>Bacteria</taxon>
        <taxon>Pseudomonadati</taxon>
        <taxon>Bacteroidota</taxon>
        <taxon>Flavobacteriia</taxon>
        <taxon>Flavobacteriales</taxon>
        <taxon>Flavobacteriaceae</taxon>
        <taxon>Robiginitalea</taxon>
    </lineage>
</organism>
<dbReference type="PROSITE" id="PS51257">
    <property type="entry name" value="PROKAR_LIPOPROTEIN"/>
    <property type="match status" value="1"/>
</dbReference>
<dbReference type="RefSeq" id="WP_092980659.1">
    <property type="nucleotide sequence ID" value="NZ_FOYQ01000001.1"/>
</dbReference>
<reference evidence="2 3" key="1">
    <citation type="submission" date="2016-10" db="EMBL/GenBank/DDBJ databases">
        <authorList>
            <person name="de Groot N.N."/>
        </authorList>
    </citation>
    <scope>NUCLEOTIDE SEQUENCE [LARGE SCALE GENOMIC DNA]</scope>
    <source>
        <strain evidence="2 3">DSM 21019</strain>
    </source>
</reference>
<name>A0A1I6FTZ6_9FLAO</name>
<feature type="signal peptide" evidence="1">
    <location>
        <begin position="1"/>
        <end position="24"/>
    </location>
</feature>
<dbReference type="EMBL" id="FOYQ01000001">
    <property type="protein sequence ID" value="SFR33374.1"/>
    <property type="molecule type" value="Genomic_DNA"/>
</dbReference>
<evidence type="ECO:0000313" key="3">
    <source>
        <dbReference type="Proteomes" id="UP000199534"/>
    </source>
</evidence>
<keyword evidence="1" id="KW-0732">Signal</keyword>
<sequence length="171" mass="18322">MKVLKEISKLFLLSALLTSSFLMVSCSNDSGDDAPASIVGTWDARELRIDENTATEDELLAKDFLDILAAKDCYILSLTFNADGTAEAENSSEYLDLSGLATGNFDIPCPSQSNVEQATYTFENGQLTVVDAMGVTSTAEASVSGNQLILQLEGSVFDDVVSDGELVFVKR</sequence>
<proteinExistence type="predicted"/>
<dbReference type="OrthoDB" id="1434105at2"/>
<evidence type="ECO:0000313" key="2">
    <source>
        <dbReference type="EMBL" id="SFR33374.1"/>
    </source>
</evidence>
<gene>
    <name evidence="2" type="ORF">SAMN04490243_0663</name>
</gene>
<evidence type="ECO:0000256" key="1">
    <source>
        <dbReference type="SAM" id="SignalP"/>
    </source>
</evidence>